<keyword evidence="3" id="KW-1185">Reference proteome</keyword>
<dbReference type="PANTHER" id="PTHR12619">
    <property type="entry name" value="RFX TRANSCRIPTION FACTOR FAMILY"/>
    <property type="match status" value="1"/>
</dbReference>
<evidence type="ECO:0000313" key="2">
    <source>
        <dbReference type="EMBL" id="VDN14083.1"/>
    </source>
</evidence>
<organism evidence="2 3">
    <name type="scientific">Dibothriocephalus latus</name>
    <name type="common">Fish tapeworm</name>
    <name type="synonym">Diphyllobothrium latum</name>
    <dbReference type="NCBI Taxonomy" id="60516"/>
    <lineage>
        <taxon>Eukaryota</taxon>
        <taxon>Metazoa</taxon>
        <taxon>Spiralia</taxon>
        <taxon>Lophotrochozoa</taxon>
        <taxon>Platyhelminthes</taxon>
        <taxon>Cestoda</taxon>
        <taxon>Eucestoda</taxon>
        <taxon>Diphyllobothriidea</taxon>
        <taxon>Diphyllobothriidae</taxon>
        <taxon>Dibothriocephalus</taxon>
    </lineage>
</organism>
<dbReference type="InterPro" id="IPR057321">
    <property type="entry name" value="RFX1-4/6/8-like_BCD"/>
</dbReference>
<reference evidence="2 3" key="1">
    <citation type="submission" date="2018-11" db="EMBL/GenBank/DDBJ databases">
        <authorList>
            <consortium name="Pathogen Informatics"/>
        </authorList>
    </citation>
    <scope>NUCLEOTIDE SEQUENCE [LARGE SCALE GENOMIC DNA]</scope>
</reference>
<sequence length="403" mass="44540">MGNSFGSTYSCSPKARSARLNTPMSTLVPSYSRLQNDVLLGGSLPDTAATVNSAMVSSPTTFSVGTKFATPNLVPARELTEPDYNTGSIGLAIKLEPDVHDQLQSYSGRSGFMIKPTKSISSGEKETFLELNLNILAPSSELSYRATLIFSPNLLSQCGVDNLKALSPSNGVYDDSFERISFGSGSDQQFSFPRIWDLCRMAGLDIGQTRGPNSYSLDLSSGSADQAVSLKTERERQEIAQFVQLYEKHCVEVYAAIITPQLEKLRNIWQQFWRPVETANTQQDLFIELADRALYQTLLEIIVADSLKSMPPMLLHTVRLMVKRIQHFLRSALRQLSPTLINCKLTAISGFIKGLRRAIGLAHLSRAVVHVLETPERLEQMKMDVSKLDVDSIERIGASLTII</sequence>
<dbReference type="InterPro" id="IPR039779">
    <property type="entry name" value="RFX-like"/>
</dbReference>
<evidence type="ECO:0000259" key="1">
    <source>
        <dbReference type="Pfam" id="PF25340"/>
    </source>
</evidence>
<dbReference type="GO" id="GO:0000981">
    <property type="term" value="F:DNA-binding transcription factor activity, RNA polymerase II-specific"/>
    <property type="evidence" value="ECO:0007669"/>
    <property type="project" value="TreeGrafter"/>
</dbReference>
<accession>A0A3P7LSZ8</accession>
<proteinExistence type="predicted"/>
<dbReference type="AlphaFoldDB" id="A0A3P7LSZ8"/>
<protein>
    <recommendedName>
        <fullName evidence="1">RFX1-4/6/8-like BCD domain-containing protein</fullName>
    </recommendedName>
</protein>
<name>A0A3P7LSZ8_DIBLA</name>
<evidence type="ECO:0000313" key="3">
    <source>
        <dbReference type="Proteomes" id="UP000281553"/>
    </source>
</evidence>
<dbReference type="EMBL" id="UYRU01058208">
    <property type="protein sequence ID" value="VDN14083.1"/>
    <property type="molecule type" value="Genomic_DNA"/>
</dbReference>
<dbReference type="PANTHER" id="PTHR12619:SF5">
    <property type="entry name" value="TRANSCRIPTION FACTOR RFX4"/>
    <property type="match status" value="1"/>
</dbReference>
<dbReference type="GO" id="GO:0000978">
    <property type="term" value="F:RNA polymerase II cis-regulatory region sequence-specific DNA binding"/>
    <property type="evidence" value="ECO:0007669"/>
    <property type="project" value="TreeGrafter"/>
</dbReference>
<feature type="domain" description="RFX1-4/6/8-like BCD" evidence="1">
    <location>
        <begin position="242"/>
        <end position="394"/>
    </location>
</feature>
<dbReference type="OrthoDB" id="10056949at2759"/>
<dbReference type="Proteomes" id="UP000281553">
    <property type="component" value="Unassembled WGS sequence"/>
</dbReference>
<dbReference type="Pfam" id="PF25340">
    <property type="entry name" value="BCD_RFX"/>
    <property type="match status" value="1"/>
</dbReference>
<gene>
    <name evidence="2" type="ORF">DILT_LOCUS9914</name>
</gene>